<comment type="caution">
    <text evidence="1">The sequence shown here is derived from an EMBL/GenBank/DDBJ whole genome shotgun (WGS) entry which is preliminary data.</text>
</comment>
<protein>
    <recommendedName>
        <fullName evidence="3">Lipoprotein</fullName>
    </recommendedName>
</protein>
<evidence type="ECO:0000313" key="2">
    <source>
        <dbReference type="Proteomes" id="UP001597051"/>
    </source>
</evidence>
<dbReference type="RefSeq" id="WP_379755401.1">
    <property type="nucleotide sequence ID" value="NZ_JBHSYB010000020.1"/>
</dbReference>
<proteinExistence type="predicted"/>
<evidence type="ECO:0008006" key="3">
    <source>
        <dbReference type="Google" id="ProtNLM"/>
    </source>
</evidence>
<keyword evidence="2" id="KW-1185">Reference proteome</keyword>
<organism evidence="1 2">
    <name type="scientific">Flavobacterium myungsuense</name>
    <dbReference type="NCBI Taxonomy" id="651823"/>
    <lineage>
        <taxon>Bacteria</taxon>
        <taxon>Pseudomonadati</taxon>
        <taxon>Bacteroidota</taxon>
        <taxon>Flavobacteriia</taxon>
        <taxon>Flavobacteriales</taxon>
        <taxon>Flavobacteriaceae</taxon>
        <taxon>Flavobacterium</taxon>
    </lineage>
</organism>
<evidence type="ECO:0000313" key="1">
    <source>
        <dbReference type="EMBL" id="MFD0983026.1"/>
    </source>
</evidence>
<name>A0ABW3IYB1_9FLAO</name>
<dbReference type="Proteomes" id="UP001597051">
    <property type="component" value="Unassembled WGS sequence"/>
</dbReference>
<accession>A0ABW3IYB1</accession>
<reference evidence="2" key="1">
    <citation type="journal article" date="2019" name="Int. J. Syst. Evol. Microbiol.">
        <title>The Global Catalogue of Microorganisms (GCM) 10K type strain sequencing project: providing services to taxonomists for standard genome sequencing and annotation.</title>
        <authorList>
            <consortium name="The Broad Institute Genomics Platform"/>
            <consortium name="The Broad Institute Genome Sequencing Center for Infectious Disease"/>
            <person name="Wu L."/>
            <person name="Ma J."/>
        </authorList>
    </citation>
    <scope>NUCLEOTIDE SEQUENCE [LARGE SCALE GENOMIC DNA]</scope>
    <source>
        <strain evidence="2">CECT 7649</strain>
    </source>
</reference>
<sequence>MNRTILLMIFILVSCQKETKNLAPKDKNGNRIFYNEIQILEYSQNEYINGKKVDYIIIDTSCLSQKKKAIADIENNNLTYFAAPTFEFDEIAPLLRKYNLKTEPYLSSCLVFGRFGKNCYEKEMIEEVNRRYGEKFFDSIRNVARKNYIIKHPNERLRENGRDVADIYK</sequence>
<dbReference type="PROSITE" id="PS51257">
    <property type="entry name" value="PROKAR_LIPOPROTEIN"/>
    <property type="match status" value="1"/>
</dbReference>
<dbReference type="EMBL" id="JBHTIZ010000005">
    <property type="protein sequence ID" value="MFD0983026.1"/>
    <property type="molecule type" value="Genomic_DNA"/>
</dbReference>
<gene>
    <name evidence="1" type="ORF">ACFQ0S_00920</name>
</gene>